<evidence type="ECO:0000256" key="1">
    <source>
        <dbReference type="SAM" id="SignalP"/>
    </source>
</evidence>
<proteinExistence type="predicted"/>
<dbReference type="SUPFAM" id="SSF51338">
    <property type="entry name" value="Composite domain of metallo-dependent hydrolases"/>
    <property type="match status" value="1"/>
</dbReference>
<name>A0A1V9G7V2_9BACT</name>
<keyword evidence="3" id="KW-0378">Hydrolase</keyword>
<dbReference type="AlphaFoldDB" id="A0A1V9G7V2"/>
<comment type="caution">
    <text evidence="3">The sequence shown here is derived from an EMBL/GenBank/DDBJ whole genome shotgun (WGS) entry which is preliminary data.</text>
</comment>
<feature type="signal peptide" evidence="1">
    <location>
        <begin position="1"/>
        <end position="19"/>
    </location>
</feature>
<dbReference type="Proteomes" id="UP000192276">
    <property type="component" value="Unassembled WGS sequence"/>
</dbReference>
<dbReference type="GO" id="GO:0016810">
    <property type="term" value="F:hydrolase activity, acting on carbon-nitrogen (but not peptide) bonds"/>
    <property type="evidence" value="ECO:0007669"/>
    <property type="project" value="InterPro"/>
</dbReference>
<dbReference type="OrthoDB" id="783596at2"/>
<evidence type="ECO:0000259" key="2">
    <source>
        <dbReference type="Pfam" id="PF01979"/>
    </source>
</evidence>
<dbReference type="PANTHER" id="PTHR43135:SF3">
    <property type="entry name" value="ALPHA-D-RIBOSE 1-METHYLPHOSPHONATE 5-TRIPHOSPHATE DIPHOSPHATASE"/>
    <property type="match status" value="1"/>
</dbReference>
<dbReference type="STRING" id="550983.A4R26_13245"/>
<dbReference type="PANTHER" id="PTHR43135">
    <property type="entry name" value="ALPHA-D-RIBOSE 1-METHYLPHOSPHONATE 5-TRIPHOSPHATE DIPHOSPHATASE"/>
    <property type="match status" value="1"/>
</dbReference>
<feature type="domain" description="Amidohydrolase-related" evidence="2">
    <location>
        <begin position="286"/>
        <end position="397"/>
    </location>
</feature>
<accession>A0A1V9G7V2</accession>
<keyword evidence="4" id="KW-1185">Reference proteome</keyword>
<evidence type="ECO:0000313" key="3">
    <source>
        <dbReference type="EMBL" id="OQP66731.1"/>
    </source>
</evidence>
<feature type="chain" id="PRO_5010738965" evidence="1">
    <location>
        <begin position="20"/>
        <end position="435"/>
    </location>
</feature>
<dbReference type="SUPFAM" id="SSF51556">
    <property type="entry name" value="Metallo-dependent hydrolases"/>
    <property type="match status" value="1"/>
</dbReference>
<reference evidence="4" key="1">
    <citation type="submission" date="2016-04" db="EMBL/GenBank/DDBJ databases">
        <authorList>
            <person name="Chen L."/>
            <person name="Zhuang W."/>
            <person name="Wang G."/>
        </authorList>
    </citation>
    <scope>NUCLEOTIDE SEQUENCE [LARGE SCALE GENOMIC DNA]</scope>
    <source>
        <strain evidence="4">208</strain>
    </source>
</reference>
<dbReference type="EMBL" id="LWBP01000045">
    <property type="protein sequence ID" value="OQP66731.1"/>
    <property type="molecule type" value="Genomic_DNA"/>
</dbReference>
<dbReference type="InterPro" id="IPR051781">
    <property type="entry name" value="Metallo-dep_Hydrolase"/>
</dbReference>
<dbReference type="Gene3D" id="2.30.40.10">
    <property type="entry name" value="Urease, subunit C, domain 1"/>
    <property type="match status" value="1"/>
</dbReference>
<dbReference type="Gene3D" id="3.20.20.140">
    <property type="entry name" value="Metal-dependent hydrolases"/>
    <property type="match status" value="1"/>
</dbReference>
<dbReference type="RefSeq" id="WP_081162319.1">
    <property type="nucleotide sequence ID" value="NZ_LWBP01000045.1"/>
</dbReference>
<gene>
    <name evidence="3" type="ORF">A4R26_13245</name>
</gene>
<dbReference type="InterPro" id="IPR006680">
    <property type="entry name" value="Amidohydro-rel"/>
</dbReference>
<dbReference type="InterPro" id="IPR032466">
    <property type="entry name" value="Metal_Hydrolase"/>
</dbReference>
<evidence type="ECO:0000313" key="4">
    <source>
        <dbReference type="Proteomes" id="UP000192276"/>
    </source>
</evidence>
<dbReference type="InterPro" id="IPR011059">
    <property type="entry name" value="Metal-dep_hydrolase_composite"/>
</dbReference>
<protein>
    <submittedName>
        <fullName evidence="3">Amidohydrolase</fullName>
    </submittedName>
</protein>
<organism evidence="3 4">
    <name type="scientific">Niastella populi</name>
    <dbReference type="NCBI Taxonomy" id="550983"/>
    <lineage>
        <taxon>Bacteria</taxon>
        <taxon>Pseudomonadati</taxon>
        <taxon>Bacteroidota</taxon>
        <taxon>Chitinophagia</taxon>
        <taxon>Chitinophagales</taxon>
        <taxon>Chitinophagaceae</taxon>
        <taxon>Niastella</taxon>
    </lineage>
</organism>
<dbReference type="Pfam" id="PF01979">
    <property type="entry name" value="Amidohydro_1"/>
    <property type="match status" value="1"/>
</dbReference>
<sequence>MKKLIIFIQLLAAGIASQAQEDVYPAKAYAGKLYITNGTIHVGNGQVIENGTIEVENGKIVQVGAGVTVPAGGKVVDVKGKQVYPGLILPVTDLGLKEISNGVRGSNDYSELGEYNNSIRSIVAYNTDSKIINTLKANGILLAGVTPQGGTISGSSSVVQLDAWNWEDAAYKMDNGMHLNMPTFISRPSRFAAFFGIPQSQTDPTKDALKKIDEIKTLFRQAKGYLQETTHKETNLKFEALNALFSKKQKLFVHASQVKQMLIAIDFVKEFGFDVVIVGGSECFQIADLLKQYNIAVILGDEHALPATEDDDIDQPFKTPAMLQKAGVLFALNDEHGESRYRNLPFNAGTAAAYGLTKEQALQAITLNSAKILGVDDKTGSLEAGKDANIVVSEGDILDMRTSIIVHAFIQGREVSLENKQKQLYDRYMYKYDLK</sequence>
<keyword evidence="1" id="KW-0732">Signal</keyword>